<dbReference type="Proteomes" id="UP000030161">
    <property type="component" value="Unassembled WGS sequence"/>
</dbReference>
<dbReference type="AlphaFoldDB" id="A0AB34PLY4"/>
<gene>
    <name evidence="2" type="ORF">MG3_05656</name>
</gene>
<name>A0AB34PLY4_CANAX</name>
<comment type="caution">
    <text evidence="2">The sequence shown here is derived from an EMBL/GenBank/DDBJ whole genome shotgun (WGS) entry which is preliminary data.</text>
</comment>
<evidence type="ECO:0000256" key="1">
    <source>
        <dbReference type="SAM" id="MobiDB-lite"/>
    </source>
</evidence>
<feature type="compositionally biased region" description="Acidic residues" evidence="1">
    <location>
        <begin position="123"/>
        <end position="137"/>
    </location>
</feature>
<evidence type="ECO:0000313" key="3">
    <source>
        <dbReference type="Proteomes" id="UP000030161"/>
    </source>
</evidence>
<sequence length="137" mass="15368">MFRLKSLSLPILKKRTTGITPFFSKRLISDSVGNGSKGQPTWPSFQSLINSFSRESIKLFGWSMALSVALLIWQVGIIDLSNKIDHVPKDKGAQVQLHRIEGTIDKYEADVEIPQTFVSLDKSDEEEGEDVTVDDEE</sequence>
<organism evidence="2 3">
    <name type="scientific">Candida albicans P78048</name>
    <dbReference type="NCBI Taxonomy" id="1094989"/>
    <lineage>
        <taxon>Eukaryota</taxon>
        <taxon>Fungi</taxon>
        <taxon>Dikarya</taxon>
        <taxon>Ascomycota</taxon>
        <taxon>Saccharomycotina</taxon>
        <taxon>Pichiomycetes</taxon>
        <taxon>Debaryomycetaceae</taxon>
        <taxon>Candida/Lodderomyces clade</taxon>
        <taxon>Candida</taxon>
    </lineage>
</organism>
<evidence type="ECO:0000313" key="2">
    <source>
        <dbReference type="EMBL" id="KGR04527.1"/>
    </source>
</evidence>
<protein>
    <submittedName>
        <fullName evidence="2">Uncharacterized protein</fullName>
    </submittedName>
</protein>
<proteinExistence type="predicted"/>
<feature type="region of interest" description="Disordered" evidence="1">
    <location>
        <begin position="118"/>
        <end position="137"/>
    </location>
</feature>
<dbReference type="EMBL" id="AJIX01000042">
    <property type="protein sequence ID" value="KGR04527.1"/>
    <property type="molecule type" value="Genomic_DNA"/>
</dbReference>
<reference evidence="2 3" key="1">
    <citation type="submission" date="2013-12" db="EMBL/GenBank/DDBJ databases">
        <title>The Genome Sequence of Candida albicans P78048.</title>
        <authorList>
            <consortium name="The Broad Institute Genome Sequencing Platform"/>
            <consortium name="The Broad Institute Genome Sequencing Center for Infectious Disease"/>
            <person name="Cuomo C."/>
            <person name="Bennett R."/>
            <person name="Hirakawa M."/>
            <person name="Noverr M."/>
            <person name="Mitchell A."/>
            <person name="Young S.K."/>
            <person name="Zeng Q."/>
            <person name="Gargeya S."/>
            <person name="Fitzgerald M."/>
            <person name="Abouelleil A."/>
            <person name="Alvarado L."/>
            <person name="Berlin A.M."/>
            <person name="Chapman S.B."/>
            <person name="Dewar J."/>
            <person name="Goldberg J."/>
            <person name="Griggs A."/>
            <person name="Gujja S."/>
            <person name="Hansen M."/>
            <person name="Howarth C."/>
            <person name="Imamovic A."/>
            <person name="Larimer J."/>
            <person name="McCowan C."/>
            <person name="Murphy C."/>
            <person name="Pearson M."/>
            <person name="Priest M."/>
            <person name="Roberts A."/>
            <person name="Saif S."/>
            <person name="Shea T."/>
            <person name="Sykes S."/>
            <person name="Wortman J."/>
            <person name="Nusbaum C."/>
            <person name="Birren B."/>
        </authorList>
    </citation>
    <scope>NUCLEOTIDE SEQUENCE [LARGE SCALE GENOMIC DNA]</scope>
    <source>
        <strain evidence="2 3">P78048</strain>
    </source>
</reference>
<accession>A0AB34PLY4</accession>